<organism evidence="3 4">
    <name type="scientific">Saccharospirillum salsuginis</name>
    <dbReference type="NCBI Taxonomy" id="418750"/>
    <lineage>
        <taxon>Bacteria</taxon>
        <taxon>Pseudomonadati</taxon>
        <taxon>Pseudomonadota</taxon>
        <taxon>Gammaproteobacteria</taxon>
        <taxon>Oceanospirillales</taxon>
        <taxon>Saccharospirillaceae</taxon>
        <taxon>Saccharospirillum</taxon>
    </lineage>
</organism>
<feature type="domain" description="Solute-binding protein family 3/N-terminal" evidence="2">
    <location>
        <begin position="29"/>
        <end position="99"/>
    </location>
</feature>
<dbReference type="SUPFAM" id="SSF53850">
    <property type="entry name" value="Periplasmic binding protein-like II"/>
    <property type="match status" value="1"/>
</dbReference>
<reference evidence="3" key="1">
    <citation type="journal article" date="2014" name="Int. J. Syst. Evol. Microbiol.">
        <title>Complete genome sequence of Corynebacterium casei LMG S-19264T (=DSM 44701T), isolated from a smear-ripened cheese.</title>
        <authorList>
            <consortium name="US DOE Joint Genome Institute (JGI-PGF)"/>
            <person name="Walter F."/>
            <person name="Albersmeier A."/>
            <person name="Kalinowski J."/>
            <person name="Ruckert C."/>
        </authorList>
    </citation>
    <scope>NUCLEOTIDE SEQUENCE</scope>
    <source>
        <strain evidence="3">KCTC 22169</strain>
    </source>
</reference>
<comment type="caution">
    <text evidence="3">The sequence shown here is derived from an EMBL/GenBank/DDBJ whole genome shotgun (WGS) entry which is preliminary data.</text>
</comment>
<protein>
    <recommendedName>
        <fullName evidence="2">Solute-binding protein family 3/N-terminal domain-containing protein</fullName>
    </recommendedName>
</protein>
<evidence type="ECO:0000313" key="3">
    <source>
        <dbReference type="EMBL" id="GGX38921.1"/>
    </source>
</evidence>
<dbReference type="InterPro" id="IPR001638">
    <property type="entry name" value="Solute-binding_3/MltF_N"/>
</dbReference>
<proteinExistence type="predicted"/>
<dbReference type="AlphaFoldDB" id="A0A918N4P2"/>
<evidence type="ECO:0000259" key="2">
    <source>
        <dbReference type="Pfam" id="PF00497"/>
    </source>
</evidence>
<evidence type="ECO:0000313" key="4">
    <source>
        <dbReference type="Proteomes" id="UP000626148"/>
    </source>
</evidence>
<dbReference type="Proteomes" id="UP000626148">
    <property type="component" value="Unassembled WGS sequence"/>
</dbReference>
<reference evidence="3" key="2">
    <citation type="submission" date="2020-09" db="EMBL/GenBank/DDBJ databases">
        <authorList>
            <person name="Sun Q."/>
            <person name="Kim S."/>
        </authorList>
    </citation>
    <scope>NUCLEOTIDE SEQUENCE</scope>
    <source>
        <strain evidence="3">KCTC 22169</strain>
    </source>
</reference>
<gene>
    <name evidence="3" type="ORF">GCM10007392_01480</name>
</gene>
<feature type="chain" id="PRO_5036904051" description="Solute-binding protein family 3/N-terminal domain-containing protein" evidence="1">
    <location>
        <begin position="25"/>
        <end position="260"/>
    </location>
</feature>
<keyword evidence="4" id="KW-1185">Reference proteome</keyword>
<name>A0A918N4P2_9GAMM</name>
<feature type="signal peptide" evidence="1">
    <location>
        <begin position="1"/>
        <end position="24"/>
    </location>
</feature>
<dbReference type="Gene3D" id="3.40.190.10">
    <property type="entry name" value="Periplasmic binding protein-like II"/>
    <property type="match status" value="2"/>
</dbReference>
<dbReference type="Pfam" id="PF00497">
    <property type="entry name" value="SBP_bac_3"/>
    <property type="match status" value="1"/>
</dbReference>
<accession>A0A918N4P2</accession>
<keyword evidence="1" id="KW-0732">Signal</keyword>
<evidence type="ECO:0000256" key="1">
    <source>
        <dbReference type="SAM" id="SignalP"/>
    </source>
</evidence>
<dbReference type="RefSeq" id="WP_189606583.1">
    <property type="nucleotide sequence ID" value="NZ_BMXR01000001.1"/>
</dbReference>
<sequence length="260" mass="29097">MNALKSLALTLAVLAGTLPGVVNAGDRLISCVDHSWYPFTFLASYKGGGLYVDMFHEAGERLDLTTRARAVPWGRCMEYIHSGEADAVIGISFKEERTSFLHYPTRTDGSPDYDYRLNTLDYVVVTLADQNYQYQGDPNTIPQPVRVPNGYSVGGALAEEGLDVDTSARNDRANLINLVTAGNGSAVMLRQLAHVMAEKEFFAGKLSISEMPYQSRRYFMAFSKQTDFSEEERWAVWNELKNVRNDRTLMNTFLDAYSGK</sequence>
<dbReference type="EMBL" id="BMXR01000001">
    <property type="protein sequence ID" value="GGX38921.1"/>
    <property type="molecule type" value="Genomic_DNA"/>
</dbReference>